<comment type="caution">
    <text evidence="3">The sequence shown here is derived from an EMBL/GenBank/DDBJ whole genome shotgun (WGS) entry which is preliminary data.</text>
</comment>
<dbReference type="EMBL" id="JAKNDN010000016">
    <property type="protein sequence ID" value="MCG4960060.1"/>
    <property type="molecule type" value="Genomic_DNA"/>
</dbReference>
<dbReference type="InterPro" id="IPR036259">
    <property type="entry name" value="MFS_trans_sf"/>
</dbReference>
<reference evidence="3" key="2">
    <citation type="submission" date="2023-01" db="EMBL/GenBank/DDBJ databases">
        <title>Human gut microbiome strain richness.</title>
        <authorList>
            <person name="Chen-Liaw A."/>
        </authorList>
    </citation>
    <scope>NUCLEOTIDE SEQUENCE</scope>
    <source>
        <strain evidence="3">RTP21484st1_B7_RTP21484_190118</strain>
    </source>
</reference>
<sequence>MFLVSAAGILLLYITDFRVVTLGLAVFTFNFFVVHVLCNRIVSDYNLSKRSVTISIYLLTYYLGSSLLGWGTGVILDTWGWQYFLGSLILILLINYGIVIGGIKRMRADLS</sequence>
<evidence type="ECO:0000313" key="3">
    <source>
        <dbReference type="EMBL" id="MDB9223731.1"/>
    </source>
</evidence>
<reference evidence="2" key="1">
    <citation type="submission" date="2022-01" db="EMBL/GenBank/DDBJ databases">
        <title>Collection of gut derived symbiotic bacterial strains cultured from healthy donors.</title>
        <authorList>
            <person name="Lin H."/>
            <person name="Kohout C."/>
            <person name="Waligurski E."/>
            <person name="Pamer E.G."/>
        </authorList>
    </citation>
    <scope>NUCLEOTIDE SEQUENCE</scope>
    <source>
        <strain evidence="2">DFI.1.149</strain>
    </source>
</reference>
<evidence type="ECO:0000313" key="4">
    <source>
        <dbReference type="Proteomes" id="UP001212263"/>
    </source>
</evidence>
<gene>
    <name evidence="2" type="ORF">L0P03_09380</name>
    <name evidence="3" type="ORF">PN645_12025</name>
</gene>
<accession>A0AAW6FL35</accession>
<organism evidence="3 4">
    <name type="scientific">Odoribacter splanchnicus</name>
    <dbReference type="NCBI Taxonomy" id="28118"/>
    <lineage>
        <taxon>Bacteria</taxon>
        <taxon>Pseudomonadati</taxon>
        <taxon>Bacteroidota</taxon>
        <taxon>Bacteroidia</taxon>
        <taxon>Bacteroidales</taxon>
        <taxon>Odoribacteraceae</taxon>
        <taxon>Odoribacter</taxon>
    </lineage>
</organism>
<dbReference type="Proteomes" id="UP001199750">
    <property type="component" value="Unassembled WGS sequence"/>
</dbReference>
<name>A0AAW6FL35_9BACT</name>
<evidence type="ECO:0000256" key="1">
    <source>
        <dbReference type="SAM" id="Phobius"/>
    </source>
</evidence>
<protein>
    <recommendedName>
        <fullName evidence="5">MFS transporter</fullName>
    </recommendedName>
</protein>
<keyword evidence="1" id="KW-0472">Membrane</keyword>
<feature type="transmembrane region" description="Helical" evidence="1">
    <location>
        <begin position="20"/>
        <end position="42"/>
    </location>
</feature>
<dbReference type="Proteomes" id="UP001212263">
    <property type="component" value="Unassembled WGS sequence"/>
</dbReference>
<feature type="transmembrane region" description="Helical" evidence="1">
    <location>
        <begin position="54"/>
        <end position="75"/>
    </location>
</feature>
<dbReference type="AlphaFoldDB" id="A0AAW6FL35"/>
<dbReference type="RefSeq" id="WP_237982992.1">
    <property type="nucleotide sequence ID" value="NZ_BAABYK010000001.1"/>
</dbReference>
<dbReference type="EMBL" id="JAQMRD010000015">
    <property type="protein sequence ID" value="MDB9223731.1"/>
    <property type="molecule type" value="Genomic_DNA"/>
</dbReference>
<dbReference type="SUPFAM" id="SSF103473">
    <property type="entry name" value="MFS general substrate transporter"/>
    <property type="match status" value="1"/>
</dbReference>
<proteinExistence type="predicted"/>
<keyword evidence="1" id="KW-0812">Transmembrane</keyword>
<keyword evidence="1" id="KW-1133">Transmembrane helix</keyword>
<evidence type="ECO:0008006" key="5">
    <source>
        <dbReference type="Google" id="ProtNLM"/>
    </source>
</evidence>
<evidence type="ECO:0000313" key="2">
    <source>
        <dbReference type="EMBL" id="MCG4960060.1"/>
    </source>
</evidence>
<feature type="transmembrane region" description="Helical" evidence="1">
    <location>
        <begin position="81"/>
        <end position="103"/>
    </location>
</feature>